<sequence length="153" mass="16966">MSTTTDHTIPNLFHMCKLAFHKCLTFPALYKDQWAQNCLVEFNHWVHLIGPALISSQISDSQGAIDQLDKAKDALLSLHQSLMDCVQCAEDGGSCVEAMMDVESALESLDVVKKEVGLREIRVGDVEGGYEYIEPGNEYTLEAGGDEYMAYSE</sequence>
<evidence type="ECO:0000313" key="1">
    <source>
        <dbReference type="EMBL" id="RAH59549.1"/>
    </source>
</evidence>
<dbReference type="Proteomes" id="UP000249526">
    <property type="component" value="Unassembled WGS sequence"/>
</dbReference>
<reference evidence="1 2" key="1">
    <citation type="submission" date="2018-02" db="EMBL/GenBank/DDBJ databases">
        <title>The genomes of Aspergillus section Nigri reveals drivers in fungal speciation.</title>
        <authorList>
            <consortium name="DOE Joint Genome Institute"/>
            <person name="Vesth T.C."/>
            <person name="Nybo J."/>
            <person name="Theobald S."/>
            <person name="Brandl J."/>
            <person name="Frisvad J.C."/>
            <person name="Nielsen K.F."/>
            <person name="Lyhne E.K."/>
            <person name="Kogle M.E."/>
            <person name="Kuo A."/>
            <person name="Riley R."/>
            <person name="Clum A."/>
            <person name="Nolan M."/>
            <person name="Lipzen A."/>
            <person name="Salamov A."/>
            <person name="Henrissat B."/>
            <person name="Wiebenga A."/>
            <person name="De vries R.P."/>
            <person name="Grigoriev I.V."/>
            <person name="Mortensen U.H."/>
            <person name="Andersen M.R."/>
            <person name="Baker S.E."/>
        </authorList>
    </citation>
    <scope>NUCLEOTIDE SEQUENCE [LARGE SCALE GENOMIC DNA]</scope>
    <source>
        <strain evidence="1 2">CBS 112811</strain>
    </source>
</reference>
<organism evidence="1 2">
    <name type="scientific">Aspergillus piperis CBS 112811</name>
    <dbReference type="NCBI Taxonomy" id="1448313"/>
    <lineage>
        <taxon>Eukaryota</taxon>
        <taxon>Fungi</taxon>
        <taxon>Dikarya</taxon>
        <taxon>Ascomycota</taxon>
        <taxon>Pezizomycotina</taxon>
        <taxon>Eurotiomycetes</taxon>
        <taxon>Eurotiomycetidae</taxon>
        <taxon>Eurotiales</taxon>
        <taxon>Aspergillaceae</taxon>
        <taxon>Aspergillus</taxon>
        <taxon>Aspergillus subgen. Circumdati</taxon>
    </lineage>
</organism>
<accession>A0A8G1R787</accession>
<dbReference type="EMBL" id="KZ825058">
    <property type="protein sequence ID" value="RAH59549.1"/>
    <property type="molecule type" value="Genomic_DNA"/>
</dbReference>
<dbReference type="RefSeq" id="XP_025517471.1">
    <property type="nucleotide sequence ID" value="XM_025663363.1"/>
</dbReference>
<dbReference type="GeneID" id="37166765"/>
<dbReference type="AlphaFoldDB" id="A0A8G1R787"/>
<gene>
    <name evidence="1" type="ORF">BO85DRAFT_486023</name>
</gene>
<evidence type="ECO:0000313" key="2">
    <source>
        <dbReference type="Proteomes" id="UP000249526"/>
    </source>
</evidence>
<name>A0A8G1R787_9EURO</name>
<keyword evidence="2" id="KW-1185">Reference proteome</keyword>
<protein>
    <submittedName>
        <fullName evidence="1">Uncharacterized protein</fullName>
    </submittedName>
</protein>
<proteinExistence type="predicted"/>